<keyword evidence="2" id="KW-1185">Reference proteome</keyword>
<evidence type="ECO:0000313" key="2">
    <source>
        <dbReference type="Proteomes" id="UP001549207"/>
    </source>
</evidence>
<gene>
    <name evidence="1" type="ORF">ABIC98_001386</name>
</gene>
<comment type="caution">
    <text evidence="1">The sequence shown here is derived from an EMBL/GenBank/DDBJ whole genome shotgun (WGS) entry which is preliminary data.</text>
</comment>
<name>A0ACC6TDH4_9MICC</name>
<sequence length="419" mass="45181">MAKLGHEVVGIDVDEHKIKELAASRAPFYEPGLEDLLREVQDTGRLSFTTDMSAAQGNSVHFVCVGTPQKKGENAADLTYVDAAISALLPFLSPGDVVVGKSTVPVGTAARLAGLVENKEPTAHLVWNPEFLREGHAVSDTLEPDRFVYGVSDGSEDHPAVSILDEVYAAPLSSGTPRLVTDHPTAELVKTAANSFLATKISFINAMAELCEAAGADVTSLADAIGMDDRIGRKFLNAGIGFGGGCLPKDIRAFMARAGELGADQALTFLREVDAINMRRRGRVVELTRDLCDGSLLGKRITVLGAAFKPESDDVRDSPALSIAAQLQLQGAVVSVTDPKAIENARRRFPELHYEPNTESSVQRADAILLLTEWNEYRGLDPYELSRHVTSPRILDGRNVLDAAKWRAAGWIYRGLGRP</sequence>
<dbReference type="EC" id="1.1.1.22" evidence="1"/>
<organism evidence="1 2">
    <name type="scientific">Arthrobacter nitrophenolicus</name>
    <dbReference type="NCBI Taxonomy" id="683150"/>
    <lineage>
        <taxon>Bacteria</taxon>
        <taxon>Bacillati</taxon>
        <taxon>Actinomycetota</taxon>
        <taxon>Actinomycetes</taxon>
        <taxon>Micrococcales</taxon>
        <taxon>Micrococcaceae</taxon>
        <taxon>Arthrobacter</taxon>
    </lineage>
</organism>
<protein>
    <submittedName>
        <fullName evidence="1">UDPglucose 6-dehydrogenase</fullName>
        <ecNumber evidence="1">1.1.1.22</ecNumber>
    </submittedName>
</protein>
<accession>A0ACC6TDH4</accession>
<dbReference type="Proteomes" id="UP001549207">
    <property type="component" value="Unassembled WGS sequence"/>
</dbReference>
<keyword evidence="1" id="KW-0560">Oxidoreductase</keyword>
<proteinExistence type="predicted"/>
<reference evidence="1" key="1">
    <citation type="submission" date="2024-06" db="EMBL/GenBank/DDBJ databases">
        <title>Genomic Encyclopedia of Type Strains, Phase IV (KMG-IV): sequencing the most valuable type-strain genomes for metagenomic binning, comparative biology and taxonomic classification.</title>
        <authorList>
            <person name="Goeker M."/>
        </authorList>
    </citation>
    <scope>NUCLEOTIDE SEQUENCE</scope>
    <source>
        <strain evidence="1">SJCon</strain>
    </source>
</reference>
<evidence type="ECO:0000313" key="1">
    <source>
        <dbReference type="EMBL" id="MET3771749.1"/>
    </source>
</evidence>
<dbReference type="EMBL" id="JBEPNJ010000004">
    <property type="protein sequence ID" value="MET3771749.1"/>
    <property type="molecule type" value="Genomic_DNA"/>
</dbReference>